<evidence type="ECO:0000313" key="1">
    <source>
        <dbReference type="EMBL" id="PIP19486.1"/>
    </source>
</evidence>
<reference evidence="1 2" key="1">
    <citation type="submission" date="2017-09" db="EMBL/GenBank/DDBJ databases">
        <title>Depth-based differentiation of microbial function through sediment-hosted aquifers and enrichment of novel symbionts in the deep terrestrial subsurface.</title>
        <authorList>
            <person name="Probst A.J."/>
            <person name="Ladd B."/>
            <person name="Jarett J.K."/>
            <person name="Geller-Mcgrath D.E."/>
            <person name="Sieber C.M."/>
            <person name="Emerson J.B."/>
            <person name="Anantharaman K."/>
            <person name="Thomas B.C."/>
            <person name="Malmstrom R."/>
            <person name="Stieglmeier M."/>
            <person name="Klingl A."/>
            <person name="Woyke T."/>
            <person name="Ryan C.M."/>
            <person name="Banfield J.F."/>
        </authorList>
    </citation>
    <scope>NUCLEOTIDE SEQUENCE [LARGE SCALE GENOMIC DNA]</scope>
    <source>
        <strain evidence="1">CG23_combo_of_CG06-09_8_20_14_all_41_10</strain>
    </source>
</reference>
<gene>
    <name evidence="1" type="ORF">COX41_02650</name>
</gene>
<protein>
    <submittedName>
        <fullName evidence="1">Uncharacterized protein</fullName>
    </submittedName>
</protein>
<dbReference type="AlphaFoldDB" id="A0A2G9YJT3"/>
<accession>A0A2G9YJT3</accession>
<dbReference type="PROSITE" id="PS51257">
    <property type="entry name" value="PROKAR_LIPOPROTEIN"/>
    <property type="match status" value="1"/>
</dbReference>
<name>A0A2G9YJT3_9BACT</name>
<comment type="caution">
    <text evidence="1">The sequence shown here is derived from an EMBL/GenBank/DDBJ whole genome shotgun (WGS) entry which is preliminary data.</text>
</comment>
<evidence type="ECO:0000313" key="2">
    <source>
        <dbReference type="Proteomes" id="UP000231292"/>
    </source>
</evidence>
<sequence>MKGIKIFLLFSIFCFLSGCCGVKEVCRGFLGVSTKILEDTRKGALKKDFSGDLETTHKKIKDILKTEGAYVYRDDLARHLIAFYISEKDTTPVGVFLSEVDKTNTRVEVSSPSTYGKEFIARIVFGSLSGTIKPGKEKGKIDAKKTKLWGK</sequence>
<proteinExistence type="predicted"/>
<dbReference type="Proteomes" id="UP000231292">
    <property type="component" value="Unassembled WGS sequence"/>
</dbReference>
<dbReference type="EMBL" id="PCRK01000058">
    <property type="protein sequence ID" value="PIP19486.1"/>
    <property type="molecule type" value="Genomic_DNA"/>
</dbReference>
<organism evidence="1 2">
    <name type="scientific">Candidatus Sherwoodlollariibacterium unditelluris</name>
    <dbReference type="NCBI Taxonomy" id="1974757"/>
    <lineage>
        <taxon>Bacteria</taxon>
        <taxon>Pseudomonadati</taxon>
        <taxon>Candidatus Omnitrophota</taxon>
        <taxon>Candidatus Sherwoodlollariibacterium</taxon>
    </lineage>
</organism>